<accession>A0A344UUF4</accession>
<keyword evidence="1" id="KW-1133">Transmembrane helix</keyword>
<organism evidence="3 4">
    <name type="scientific">Acidipropionibacterium virtanenii</name>
    <dbReference type="NCBI Taxonomy" id="2057246"/>
    <lineage>
        <taxon>Bacteria</taxon>
        <taxon>Bacillati</taxon>
        <taxon>Actinomycetota</taxon>
        <taxon>Actinomycetes</taxon>
        <taxon>Propionibacteriales</taxon>
        <taxon>Propionibacteriaceae</taxon>
        <taxon>Acidipropionibacterium</taxon>
    </lineage>
</organism>
<dbReference type="Proteomes" id="UP000251995">
    <property type="component" value="Chromosome"/>
</dbReference>
<dbReference type="EMBL" id="CP025198">
    <property type="protein sequence ID" value="AXE38902.1"/>
    <property type="molecule type" value="Genomic_DNA"/>
</dbReference>
<gene>
    <name evidence="3" type="ORF">JS278_01739</name>
</gene>
<dbReference type="AlphaFoldDB" id="A0A344UUF4"/>
<reference evidence="3 4" key="1">
    <citation type="submission" date="2017-12" db="EMBL/GenBank/DDBJ databases">
        <title>The whole genome sequence of the Acidipropionibacterium virtanenii sp. nov. type strain JS278.</title>
        <authorList>
            <person name="Laine P."/>
            <person name="Deptula P."/>
            <person name="Varmanen P."/>
            <person name="Auvinen P."/>
        </authorList>
    </citation>
    <scope>NUCLEOTIDE SEQUENCE [LARGE SCALE GENOMIC DNA]</scope>
    <source>
        <strain evidence="3 4">JS278</strain>
    </source>
</reference>
<evidence type="ECO:0000313" key="4">
    <source>
        <dbReference type="Proteomes" id="UP000251995"/>
    </source>
</evidence>
<dbReference type="KEGG" id="acij:JS278_01739"/>
<feature type="transmembrane region" description="Helical" evidence="1">
    <location>
        <begin position="20"/>
        <end position="40"/>
    </location>
</feature>
<evidence type="ECO:0000259" key="2">
    <source>
        <dbReference type="Pfam" id="PF13400"/>
    </source>
</evidence>
<keyword evidence="4" id="KW-1185">Reference proteome</keyword>
<keyword evidence="1" id="KW-0812">Transmembrane</keyword>
<evidence type="ECO:0000256" key="1">
    <source>
        <dbReference type="SAM" id="Phobius"/>
    </source>
</evidence>
<proteinExistence type="predicted"/>
<evidence type="ECO:0000313" key="3">
    <source>
        <dbReference type="EMBL" id="AXE38902.1"/>
    </source>
</evidence>
<dbReference type="InterPro" id="IPR028087">
    <property type="entry name" value="Tad_N"/>
</dbReference>
<dbReference type="OrthoDB" id="3733606at2"/>
<name>A0A344UUF4_9ACTN</name>
<protein>
    <recommendedName>
        <fullName evidence="2">Putative Flp pilus-assembly TadG-like N-terminal domain-containing protein</fullName>
    </recommendedName>
</protein>
<keyword evidence="1" id="KW-0472">Membrane</keyword>
<dbReference type="RefSeq" id="WP_114044841.1">
    <property type="nucleotide sequence ID" value="NZ_CP025198.1"/>
</dbReference>
<sequence length="144" mass="14358">MSPSDPRAGRPASIGERGASLSVAAVVLLPCLILAGGLAVDGAQQARARRQAHAVAASAARTGCEEASAAELVGRPDPVSARRAALGAATAARTEGATMRARADLDAQRLTVTVDATRATVILSAVGLDTVTGSATVSCLLMAR</sequence>
<dbReference type="Pfam" id="PF13400">
    <property type="entry name" value="Tad"/>
    <property type="match status" value="1"/>
</dbReference>
<feature type="domain" description="Putative Flp pilus-assembly TadG-like N-terminal" evidence="2">
    <location>
        <begin position="19"/>
        <end position="63"/>
    </location>
</feature>